<comment type="caution">
    <text evidence="2">The sequence shown here is derived from an EMBL/GenBank/DDBJ whole genome shotgun (WGS) entry which is preliminary data.</text>
</comment>
<feature type="compositionally biased region" description="Gly residues" evidence="1">
    <location>
        <begin position="128"/>
        <end position="145"/>
    </location>
</feature>
<dbReference type="Proteomes" id="UP000324800">
    <property type="component" value="Unassembled WGS sequence"/>
</dbReference>
<feature type="region of interest" description="Disordered" evidence="1">
    <location>
        <begin position="1"/>
        <end position="32"/>
    </location>
</feature>
<sequence length="165" mass="17920">TPNPLKSIPSSQSGTDQSSNAQSSASESYSSSSSSSLFSLIIEYIIHVFREDGYDYQLPFSFHIQYEPVDSAMIDELEHNDDEEEDEYDSDAELYALDDQSVPDYELGIDFSGFGAVKKFVSEDKSQDGGGNGRKSGGFGGGNGVGYLSESDEEIDDMESLLSNA</sequence>
<accession>A0A5J4UA41</accession>
<evidence type="ECO:0000256" key="1">
    <source>
        <dbReference type="SAM" id="MobiDB-lite"/>
    </source>
</evidence>
<feature type="region of interest" description="Disordered" evidence="1">
    <location>
        <begin position="123"/>
        <end position="165"/>
    </location>
</feature>
<name>A0A5J4UA41_9EUKA</name>
<protein>
    <submittedName>
        <fullName evidence="2">Uncharacterized protein</fullName>
    </submittedName>
</protein>
<dbReference type="EMBL" id="SNRW01019281">
    <property type="protein sequence ID" value="KAA6366535.1"/>
    <property type="molecule type" value="Genomic_DNA"/>
</dbReference>
<reference evidence="2 3" key="1">
    <citation type="submission" date="2019-03" db="EMBL/GenBank/DDBJ databases">
        <title>Single cell metagenomics reveals metabolic interactions within the superorganism composed of flagellate Streblomastix strix and complex community of Bacteroidetes bacteria on its surface.</title>
        <authorList>
            <person name="Treitli S.C."/>
            <person name="Kolisko M."/>
            <person name="Husnik F."/>
            <person name="Keeling P."/>
            <person name="Hampl V."/>
        </authorList>
    </citation>
    <scope>NUCLEOTIDE SEQUENCE [LARGE SCALE GENOMIC DNA]</scope>
    <source>
        <strain evidence="2">ST1C</strain>
    </source>
</reference>
<proteinExistence type="predicted"/>
<evidence type="ECO:0000313" key="3">
    <source>
        <dbReference type="Proteomes" id="UP000324800"/>
    </source>
</evidence>
<feature type="non-terminal residue" evidence="2">
    <location>
        <position position="1"/>
    </location>
</feature>
<organism evidence="2 3">
    <name type="scientific">Streblomastix strix</name>
    <dbReference type="NCBI Taxonomy" id="222440"/>
    <lineage>
        <taxon>Eukaryota</taxon>
        <taxon>Metamonada</taxon>
        <taxon>Preaxostyla</taxon>
        <taxon>Oxymonadida</taxon>
        <taxon>Streblomastigidae</taxon>
        <taxon>Streblomastix</taxon>
    </lineage>
</organism>
<dbReference type="AlphaFoldDB" id="A0A5J4UA41"/>
<gene>
    <name evidence="2" type="ORF">EZS28_037937</name>
</gene>
<evidence type="ECO:0000313" key="2">
    <source>
        <dbReference type="EMBL" id="KAA6366535.1"/>
    </source>
</evidence>
<feature type="compositionally biased region" description="Acidic residues" evidence="1">
    <location>
        <begin position="150"/>
        <end position="159"/>
    </location>
</feature>
<feature type="compositionally biased region" description="Low complexity" evidence="1">
    <location>
        <begin position="17"/>
        <end position="32"/>
    </location>
</feature>